<reference evidence="2" key="1">
    <citation type="submission" date="2020-07" db="EMBL/GenBank/DDBJ databases">
        <title>The High-quality genome of the commercially important snow crab, Chionoecetes opilio.</title>
        <authorList>
            <person name="Jeong J.-H."/>
            <person name="Ryu S."/>
        </authorList>
    </citation>
    <scope>NUCLEOTIDE SEQUENCE</scope>
    <source>
        <strain evidence="2">MADBK_172401_WGS</strain>
        <tissue evidence="2">Digestive gland</tissue>
    </source>
</reference>
<accession>A0A8J5CVH7</accession>
<feature type="transmembrane region" description="Helical" evidence="1">
    <location>
        <begin position="12"/>
        <end position="34"/>
    </location>
</feature>
<gene>
    <name evidence="2" type="primary">IOD</name>
    <name evidence="2" type="ORF">GWK47_047297</name>
</gene>
<organism evidence="2 3">
    <name type="scientific">Chionoecetes opilio</name>
    <name type="common">Atlantic snow crab</name>
    <name type="synonym">Cancer opilio</name>
    <dbReference type="NCBI Taxonomy" id="41210"/>
    <lineage>
        <taxon>Eukaryota</taxon>
        <taxon>Metazoa</taxon>
        <taxon>Ecdysozoa</taxon>
        <taxon>Arthropoda</taxon>
        <taxon>Crustacea</taxon>
        <taxon>Multicrustacea</taxon>
        <taxon>Malacostraca</taxon>
        <taxon>Eumalacostraca</taxon>
        <taxon>Eucarida</taxon>
        <taxon>Decapoda</taxon>
        <taxon>Pleocyemata</taxon>
        <taxon>Brachyura</taxon>
        <taxon>Eubrachyura</taxon>
        <taxon>Majoidea</taxon>
        <taxon>Majidae</taxon>
        <taxon>Chionoecetes</taxon>
    </lineage>
</organism>
<comment type="caution">
    <text evidence="2">The sequence shown here is derived from an EMBL/GenBank/DDBJ whole genome shotgun (WGS) entry which is preliminary data.</text>
</comment>
<dbReference type="GO" id="GO:0004800">
    <property type="term" value="F:thyroxine 5'-deiodinase activity"/>
    <property type="evidence" value="ECO:0007669"/>
    <property type="project" value="InterPro"/>
</dbReference>
<evidence type="ECO:0000313" key="2">
    <source>
        <dbReference type="EMBL" id="KAG0721020.1"/>
    </source>
</evidence>
<name>A0A8J5CVH7_CHIOP</name>
<proteinExistence type="predicted"/>
<dbReference type="Pfam" id="PF00837">
    <property type="entry name" value="T4_deiodinase"/>
    <property type="match status" value="1"/>
</dbReference>
<protein>
    <submittedName>
        <fullName evidence="2">Thyroxine 5'-deiodinase</fullName>
    </submittedName>
</protein>
<dbReference type="AlphaFoldDB" id="A0A8J5CVH7"/>
<dbReference type="InterPro" id="IPR000643">
    <property type="entry name" value="Iodothyronine_deiodinase"/>
</dbReference>
<sequence>MVMASAVWRWGILLPLALVKALLFNLFITLISIFPSLGYVGQLRFKTLVDGNDGGEYMKPIMKGAVGDWRYFWERVKLHVHGAVAEAQMVAEQGQRAPNPKVLRYPDRAPCRLLDVAAKGRPLIVNFGSCT</sequence>
<keyword evidence="1" id="KW-0812">Transmembrane</keyword>
<evidence type="ECO:0000313" key="3">
    <source>
        <dbReference type="Proteomes" id="UP000770661"/>
    </source>
</evidence>
<dbReference type="EMBL" id="JACEEZ010011938">
    <property type="protein sequence ID" value="KAG0721020.1"/>
    <property type="molecule type" value="Genomic_DNA"/>
</dbReference>
<keyword evidence="1" id="KW-0472">Membrane</keyword>
<dbReference type="Proteomes" id="UP000770661">
    <property type="component" value="Unassembled WGS sequence"/>
</dbReference>
<dbReference type="Gene3D" id="3.40.30.10">
    <property type="entry name" value="Glutaredoxin"/>
    <property type="match status" value="1"/>
</dbReference>
<dbReference type="OrthoDB" id="6379755at2759"/>
<keyword evidence="3" id="KW-1185">Reference proteome</keyword>
<keyword evidence="1" id="KW-1133">Transmembrane helix</keyword>
<evidence type="ECO:0000256" key="1">
    <source>
        <dbReference type="SAM" id="Phobius"/>
    </source>
</evidence>